<reference evidence="1 2" key="1">
    <citation type="journal article" date="2013" name="Genome Announc.">
        <title>Complete Genome Sequence of Mycoplasma hyorhinis Strain SK76.</title>
        <authorList>
            <person name="Goodison S."/>
            <person name="Urquidi V."/>
            <person name="Kumar D."/>
            <person name="Reyes L."/>
            <person name="Rosser C.J."/>
        </authorList>
    </citation>
    <scope>NUCLEOTIDE SEQUENCE [LARGE SCALE GENOMIC DNA]</scope>
    <source>
        <strain evidence="1 2">SK76</strain>
    </source>
</reference>
<dbReference type="KEGG" id="mhs:MOS_758"/>
<dbReference type="RefSeq" id="WP_014335765.1">
    <property type="nucleotide sequence ID" value="NC_019552.1"/>
</dbReference>
<protein>
    <submittedName>
        <fullName evidence="1">Uncharacterized protein</fullName>
    </submittedName>
</protein>
<dbReference type="EMBL" id="CP003914">
    <property type="protein sequence ID" value="AFX74659.1"/>
    <property type="molecule type" value="Genomic_DNA"/>
</dbReference>
<dbReference type="AlphaFoldDB" id="A0AAI8ANJ4"/>
<evidence type="ECO:0000313" key="2">
    <source>
        <dbReference type="Proteomes" id="UP000009399"/>
    </source>
</evidence>
<name>A0AAI8ANJ4_MESHY</name>
<dbReference type="NCBIfam" id="NF045935">
    <property type="entry name" value="MSC_0621_epsi"/>
    <property type="match status" value="1"/>
</dbReference>
<organism evidence="1 2">
    <name type="scientific">Mesomycoplasma hyorhinis SK76</name>
    <dbReference type="NCBI Taxonomy" id="1118964"/>
    <lineage>
        <taxon>Bacteria</taxon>
        <taxon>Bacillati</taxon>
        <taxon>Mycoplasmatota</taxon>
        <taxon>Mycoplasmoidales</taxon>
        <taxon>Metamycoplasmataceae</taxon>
        <taxon>Mesomycoplasma</taxon>
    </lineage>
</organism>
<evidence type="ECO:0000313" key="1">
    <source>
        <dbReference type="EMBL" id="AFX74659.1"/>
    </source>
</evidence>
<gene>
    <name evidence="1" type="ORF">MOS_758</name>
</gene>
<dbReference type="Proteomes" id="UP000009399">
    <property type="component" value="Chromosome"/>
</dbReference>
<sequence length="154" mass="18709">MINKNIFGLEIHFLHNQTYESRKAEVFINIEDSDEWFKPNAKTIGSYERILIHVKDLITNQDRYFFLKNCNILVKDEEIFINSLNRKRVFRKSTHKTIDYKKQIQELKQDILYLTSLQKIGIEINEYIKLERLEDEYYIWTLSDLLNLKEDENE</sequence>
<accession>A0AAI8ANJ4</accession>
<dbReference type="GeneID" id="93248840"/>
<proteinExistence type="predicted"/>